<accession>A0A453PKI6</accession>
<dbReference type="EnsemblPlants" id="AET6Gv20765300.1">
    <property type="protein sequence ID" value="AET6Gv20765300.1"/>
    <property type="gene ID" value="AET6Gv20765300"/>
</dbReference>
<reference evidence="2" key="2">
    <citation type="journal article" date="2017" name="Nat. Plants">
        <title>The Aegilops tauschii genome reveals multiple impacts of transposons.</title>
        <authorList>
            <person name="Zhao G."/>
            <person name="Zou C."/>
            <person name="Li K."/>
            <person name="Wang K."/>
            <person name="Li T."/>
            <person name="Gao L."/>
            <person name="Zhang X."/>
            <person name="Wang H."/>
            <person name="Yang Z."/>
            <person name="Liu X."/>
            <person name="Jiang W."/>
            <person name="Mao L."/>
            <person name="Kong X."/>
            <person name="Jiao Y."/>
            <person name="Jia J."/>
        </authorList>
    </citation>
    <scope>NUCLEOTIDE SEQUENCE [LARGE SCALE GENOMIC DNA]</scope>
    <source>
        <strain evidence="2">cv. AL8/78</strain>
    </source>
</reference>
<dbReference type="Gramene" id="AET6Gv20765300.1">
    <property type="protein sequence ID" value="AET6Gv20765300.1"/>
    <property type="gene ID" value="AET6Gv20765300"/>
</dbReference>
<protein>
    <submittedName>
        <fullName evidence="1">Uncharacterized protein</fullName>
    </submittedName>
</protein>
<dbReference type="AlphaFoldDB" id="A0A453PKI6"/>
<organism evidence="1 2">
    <name type="scientific">Aegilops tauschii subsp. strangulata</name>
    <name type="common">Goatgrass</name>
    <dbReference type="NCBI Taxonomy" id="200361"/>
    <lineage>
        <taxon>Eukaryota</taxon>
        <taxon>Viridiplantae</taxon>
        <taxon>Streptophyta</taxon>
        <taxon>Embryophyta</taxon>
        <taxon>Tracheophyta</taxon>
        <taxon>Spermatophyta</taxon>
        <taxon>Magnoliopsida</taxon>
        <taxon>Liliopsida</taxon>
        <taxon>Poales</taxon>
        <taxon>Poaceae</taxon>
        <taxon>BOP clade</taxon>
        <taxon>Pooideae</taxon>
        <taxon>Triticodae</taxon>
        <taxon>Triticeae</taxon>
        <taxon>Triticinae</taxon>
        <taxon>Aegilops</taxon>
    </lineage>
</organism>
<dbReference type="Proteomes" id="UP000015105">
    <property type="component" value="Chromosome 6D"/>
</dbReference>
<reference evidence="2" key="1">
    <citation type="journal article" date="2014" name="Science">
        <title>Ancient hybridizations among the ancestral genomes of bread wheat.</title>
        <authorList>
            <consortium name="International Wheat Genome Sequencing Consortium,"/>
            <person name="Marcussen T."/>
            <person name="Sandve S.R."/>
            <person name="Heier L."/>
            <person name="Spannagl M."/>
            <person name="Pfeifer M."/>
            <person name="Jakobsen K.S."/>
            <person name="Wulff B.B."/>
            <person name="Steuernagel B."/>
            <person name="Mayer K.F."/>
            <person name="Olsen O.A."/>
        </authorList>
    </citation>
    <scope>NUCLEOTIDE SEQUENCE [LARGE SCALE GENOMIC DNA]</scope>
    <source>
        <strain evidence="2">cv. AL8/78</strain>
    </source>
</reference>
<evidence type="ECO:0000313" key="1">
    <source>
        <dbReference type="EnsemblPlants" id="AET6Gv20765300.1"/>
    </source>
</evidence>
<reference evidence="1" key="5">
    <citation type="journal article" date="2021" name="G3 (Bethesda)">
        <title>Aegilops tauschii genome assembly Aet v5.0 features greater sequence contiguity and improved annotation.</title>
        <authorList>
            <person name="Wang L."/>
            <person name="Zhu T."/>
            <person name="Rodriguez J.C."/>
            <person name="Deal K.R."/>
            <person name="Dubcovsky J."/>
            <person name="McGuire P.E."/>
            <person name="Lux T."/>
            <person name="Spannagl M."/>
            <person name="Mayer K.F.X."/>
            <person name="Baldrich P."/>
            <person name="Meyers B.C."/>
            <person name="Huo N."/>
            <person name="Gu Y.Q."/>
            <person name="Zhou H."/>
            <person name="Devos K.M."/>
            <person name="Bennetzen J.L."/>
            <person name="Unver T."/>
            <person name="Budak H."/>
            <person name="Gulick P.J."/>
            <person name="Galiba G."/>
            <person name="Kalapos B."/>
            <person name="Nelson D.R."/>
            <person name="Li P."/>
            <person name="You F.M."/>
            <person name="Luo M.C."/>
            <person name="Dvorak J."/>
        </authorList>
    </citation>
    <scope>NUCLEOTIDE SEQUENCE [LARGE SCALE GENOMIC DNA]</scope>
    <source>
        <strain evidence="1">cv. AL8/78</strain>
    </source>
</reference>
<reference evidence="1" key="4">
    <citation type="submission" date="2019-03" db="UniProtKB">
        <authorList>
            <consortium name="EnsemblPlants"/>
        </authorList>
    </citation>
    <scope>IDENTIFICATION</scope>
</reference>
<name>A0A453PKI6_AEGTS</name>
<evidence type="ECO:0000313" key="2">
    <source>
        <dbReference type="Proteomes" id="UP000015105"/>
    </source>
</evidence>
<reference evidence="1" key="3">
    <citation type="journal article" date="2017" name="Nature">
        <title>Genome sequence of the progenitor of the wheat D genome Aegilops tauschii.</title>
        <authorList>
            <person name="Luo M.C."/>
            <person name="Gu Y.Q."/>
            <person name="Puiu D."/>
            <person name="Wang H."/>
            <person name="Twardziok S.O."/>
            <person name="Deal K.R."/>
            <person name="Huo N."/>
            <person name="Zhu T."/>
            <person name="Wang L."/>
            <person name="Wang Y."/>
            <person name="McGuire P.E."/>
            <person name="Liu S."/>
            <person name="Long H."/>
            <person name="Ramasamy R.K."/>
            <person name="Rodriguez J.C."/>
            <person name="Van S.L."/>
            <person name="Yuan L."/>
            <person name="Wang Z."/>
            <person name="Xia Z."/>
            <person name="Xiao L."/>
            <person name="Anderson O.D."/>
            <person name="Ouyang S."/>
            <person name="Liang Y."/>
            <person name="Zimin A.V."/>
            <person name="Pertea G."/>
            <person name="Qi P."/>
            <person name="Bennetzen J.L."/>
            <person name="Dai X."/>
            <person name="Dawson M.W."/>
            <person name="Muller H.G."/>
            <person name="Kugler K."/>
            <person name="Rivarola-Duarte L."/>
            <person name="Spannagl M."/>
            <person name="Mayer K.F.X."/>
            <person name="Lu F.H."/>
            <person name="Bevan M.W."/>
            <person name="Leroy P."/>
            <person name="Li P."/>
            <person name="You F.M."/>
            <person name="Sun Q."/>
            <person name="Liu Z."/>
            <person name="Lyons E."/>
            <person name="Wicker T."/>
            <person name="Salzberg S.L."/>
            <person name="Devos K.M."/>
            <person name="Dvorak J."/>
        </authorList>
    </citation>
    <scope>NUCLEOTIDE SEQUENCE [LARGE SCALE GENOMIC DNA]</scope>
    <source>
        <strain evidence="1">cv. AL8/78</strain>
    </source>
</reference>
<proteinExistence type="predicted"/>
<keyword evidence="2" id="KW-1185">Reference proteome</keyword>
<sequence>VGRPLLLCSRDSTVRCQACDPLHFLKKSRTKHLPTTTAAARA</sequence>